<evidence type="ECO:0000256" key="1">
    <source>
        <dbReference type="ARBA" id="ARBA00004496"/>
    </source>
</evidence>
<keyword evidence="6" id="KW-0560">Oxidoreductase</keyword>
<dbReference type="InterPro" id="IPR036291">
    <property type="entry name" value="NAD(P)-bd_dom_sf"/>
</dbReference>
<dbReference type="SUPFAM" id="SSF51735">
    <property type="entry name" value="NAD(P)-binding Rossmann-fold domains"/>
    <property type="match status" value="1"/>
</dbReference>
<dbReference type="SUPFAM" id="SSF48179">
    <property type="entry name" value="6-phosphogluconate dehydrogenase C-terminal domain-like"/>
    <property type="match status" value="1"/>
</dbReference>
<keyword evidence="5" id="KW-0597">Phosphoprotein</keyword>
<evidence type="ECO:0000256" key="10">
    <source>
        <dbReference type="PIRSR" id="PIRSR000105-1"/>
    </source>
</evidence>
<dbReference type="GO" id="GO:0005737">
    <property type="term" value="C:cytoplasm"/>
    <property type="evidence" value="ECO:0007669"/>
    <property type="project" value="UniProtKB-SubCell"/>
</dbReference>
<proteinExistence type="inferred from homology"/>
<dbReference type="PANTHER" id="PTHR48075:SF1">
    <property type="entry name" value="LAMBDA-CRYSTALLIN HOMOLOG"/>
    <property type="match status" value="1"/>
</dbReference>
<dbReference type="EC" id="1.1.1.45" evidence="8"/>
<reference evidence="13" key="1">
    <citation type="journal article" date="2023" name="G3 (Bethesda)">
        <title>Whole genome assembly and annotation of the endangered Caribbean coral Acropora cervicornis.</title>
        <authorList>
            <person name="Selwyn J.D."/>
            <person name="Vollmer S.V."/>
        </authorList>
    </citation>
    <scope>NUCLEOTIDE SEQUENCE</scope>
    <source>
        <strain evidence="13">K2</strain>
    </source>
</reference>
<dbReference type="InterPro" id="IPR022694">
    <property type="entry name" value="3-OHacyl-CoA_DH"/>
</dbReference>
<dbReference type="GO" id="GO:0070403">
    <property type="term" value="F:NAD+ binding"/>
    <property type="evidence" value="ECO:0007669"/>
    <property type="project" value="InterPro"/>
</dbReference>
<protein>
    <recommendedName>
        <fullName evidence="9">L-gulonate 3-dehydrogenase</fullName>
        <ecNumber evidence="8">1.1.1.45</ecNumber>
    </recommendedName>
    <alternativeName>
        <fullName evidence="9">L-gulonate 3-dehydrogenase</fullName>
    </alternativeName>
</protein>
<dbReference type="InterPro" id="IPR013328">
    <property type="entry name" value="6PGD_dom2"/>
</dbReference>
<dbReference type="Gene3D" id="1.10.1040.10">
    <property type="entry name" value="N-(1-d-carboxylethyl)-l-norvaline Dehydrogenase, domain 2"/>
    <property type="match status" value="1"/>
</dbReference>
<sequence length="348" mass="39100">MASSNFRKGKVAIIGSGLIGRCWSVIFSSAGYHVALYDNVASQIPIALSDIEAQLCDMEAKGLMRSDNVTAKEAFKLVASFDNLQSAVDGALYVQECTPENLELKRKVFDCLDKCIASNETILASSTSCIVPSKFTESLKHRSQCIVAHPVGISPCYYYYCYYHYYRCREHYHWKAFILIASAKFHGGRNNLMINPPYYVPLVEVVPAPWTDSKITEATVAILKEIGQSPVVMKKEVNGFLLNRLQYAVIMEAWRLVEDGVCSAEDVETTMTEGLGLRYSLLGPFETMHLNANEQGGPRSLSGNTLDKLEEELSKTMPLDQLNKRRELRDQRLAALAIHRRHERKENS</sequence>
<keyword evidence="14" id="KW-1185">Reference proteome</keyword>
<evidence type="ECO:0000259" key="12">
    <source>
        <dbReference type="Pfam" id="PF02737"/>
    </source>
</evidence>
<evidence type="ECO:0000256" key="4">
    <source>
        <dbReference type="ARBA" id="ARBA00022490"/>
    </source>
</evidence>
<dbReference type="InterPro" id="IPR006176">
    <property type="entry name" value="3-OHacyl-CoA_DH_NAD-bd"/>
</dbReference>
<comment type="subunit">
    <text evidence="3">Homodimer.</text>
</comment>
<comment type="similarity">
    <text evidence="2">Belongs to the 3-hydroxyacyl-CoA dehydrogenase family.</text>
</comment>
<comment type="subcellular location">
    <subcellularLocation>
        <location evidence="1">Cytoplasm</location>
    </subcellularLocation>
</comment>
<evidence type="ECO:0000259" key="11">
    <source>
        <dbReference type="Pfam" id="PF00725"/>
    </source>
</evidence>
<gene>
    <name evidence="13" type="ORF">P5673_028797</name>
</gene>
<dbReference type="PANTHER" id="PTHR48075">
    <property type="entry name" value="3-HYDROXYACYL-COA DEHYDROGENASE FAMILY PROTEIN"/>
    <property type="match status" value="1"/>
</dbReference>
<dbReference type="Pfam" id="PF00725">
    <property type="entry name" value="3HCDH"/>
    <property type="match status" value="1"/>
</dbReference>
<dbReference type="PIRSF" id="PIRSF000105">
    <property type="entry name" value="HCDH"/>
    <property type="match status" value="1"/>
</dbReference>
<feature type="domain" description="3-hydroxyacyl-CoA dehydrogenase NAD binding" evidence="12">
    <location>
        <begin position="194"/>
        <end position="235"/>
    </location>
</feature>
<comment type="caution">
    <text evidence="13">The sequence shown here is derived from an EMBL/GenBank/DDBJ whole genome shotgun (WGS) entry which is preliminary data.</text>
</comment>
<dbReference type="Pfam" id="PF02737">
    <property type="entry name" value="3HCDH_N"/>
    <property type="match status" value="2"/>
</dbReference>
<dbReference type="PROSITE" id="PS00067">
    <property type="entry name" value="3HCDH"/>
    <property type="match status" value="1"/>
</dbReference>
<accession>A0AAD9PX48</accession>
<dbReference type="InterPro" id="IPR006180">
    <property type="entry name" value="3-OHacyl-CoA_DH_CS"/>
</dbReference>
<evidence type="ECO:0000256" key="7">
    <source>
        <dbReference type="ARBA" id="ARBA00023027"/>
    </source>
</evidence>
<evidence type="ECO:0000256" key="6">
    <source>
        <dbReference type="ARBA" id="ARBA00023002"/>
    </source>
</evidence>
<organism evidence="13 14">
    <name type="scientific">Acropora cervicornis</name>
    <name type="common">Staghorn coral</name>
    <dbReference type="NCBI Taxonomy" id="6130"/>
    <lineage>
        <taxon>Eukaryota</taxon>
        <taxon>Metazoa</taxon>
        <taxon>Cnidaria</taxon>
        <taxon>Anthozoa</taxon>
        <taxon>Hexacorallia</taxon>
        <taxon>Scleractinia</taxon>
        <taxon>Astrocoeniina</taxon>
        <taxon>Acroporidae</taxon>
        <taxon>Acropora</taxon>
    </lineage>
</organism>
<dbReference type="AlphaFoldDB" id="A0AAD9PX48"/>
<dbReference type="Proteomes" id="UP001249851">
    <property type="component" value="Unassembled WGS sequence"/>
</dbReference>
<evidence type="ECO:0000256" key="3">
    <source>
        <dbReference type="ARBA" id="ARBA00011738"/>
    </source>
</evidence>
<evidence type="ECO:0000256" key="8">
    <source>
        <dbReference type="ARBA" id="ARBA00038962"/>
    </source>
</evidence>
<feature type="domain" description="3-hydroxyacyl-CoA dehydrogenase C-terminal" evidence="11">
    <location>
        <begin position="239"/>
        <end position="296"/>
    </location>
</feature>
<dbReference type="GO" id="GO:0050104">
    <property type="term" value="F:L-gulonate 3-dehydrogenase activity"/>
    <property type="evidence" value="ECO:0007669"/>
    <property type="project" value="UniProtKB-EC"/>
</dbReference>
<dbReference type="InterPro" id="IPR008927">
    <property type="entry name" value="6-PGluconate_DH-like_C_sf"/>
</dbReference>
<dbReference type="Gene3D" id="3.40.50.720">
    <property type="entry name" value="NAD(P)-binding Rossmann-like Domain"/>
    <property type="match status" value="2"/>
</dbReference>
<keyword evidence="4" id="KW-0963">Cytoplasm</keyword>
<dbReference type="EMBL" id="JARQWQ010000109">
    <property type="protein sequence ID" value="KAK2550588.1"/>
    <property type="molecule type" value="Genomic_DNA"/>
</dbReference>
<dbReference type="GO" id="GO:0006631">
    <property type="term" value="P:fatty acid metabolic process"/>
    <property type="evidence" value="ECO:0007669"/>
    <property type="project" value="InterPro"/>
</dbReference>
<evidence type="ECO:0000256" key="9">
    <source>
        <dbReference type="ARBA" id="ARBA00042709"/>
    </source>
</evidence>
<evidence type="ECO:0000256" key="2">
    <source>
        <dbReference type="ARBA" id="ARBA00009463"/>
    </source>
</evidence>
<reference evidence="13" key="2">
    <citation type="journal article" date="2023" name="Science">
        <title>Genomic signatures of disease resistance in endangered staghorn corals.</title>
        <authorList>
            <person name="Vollmer S.V."/>
            <person name="Selwyn J.D."/>
            <person name="Despard B.A."/>
            <person name="Roesel C.L."/>
        </authorList>
    </citation>
    <scope>NUCLEOTIDE SEQUENCE</scope>
    <source>
        <strain evidence="13">K2</strain>
    </source>
</reference>
<feature type="site" description="Important for catalytic activity" evidence="10">
    <location>
        <position position="149"/>
    </location>
</feature>
<feature type="domain" description="3-hydroxyacyl-CoA dehydrogenase NAD binding" evidence="12">
    <location>
        <begin position="10"/>
        <end position="151"/>
    </location>
</feature>
<keyword evidence="7" id="KW-0520">NAD</keyword>
<evidence type="ECO:0000313" key="13">
    <source>
        <dbReference type="EMBL" id="KAK2550588.1"/>
    </source>
</evidence>
<evidence type="ECO:0000256" key="5">
    <source>
        <dbReference type="ARBA" id="ARBA00022553"/>
    </source>
</evidence>
<dbReference type="InterPro" id="IPR006108">
    <property type="entry name" value="3HC_DH_C"/>
</dbReference>
<name>A0AAD9PX48_ACRCE</name>
<evidence type="ECO:0000313" key="14">
    <source>
        <dbReference type="Proteomes" id="UP001249851"/>
    </source>
</evidence>